<sequence>MDCGIGPAGNCSPICRAAIAYRGSALKYAEVQLRICFGASRTRT</sequence>
<accession>A0A127PG64</accession>
<proteinExistence type="predicted"/>
<evidence type="ECO:0000313" key="2">
    <source>
        <dbReference type="Proteomes" id="UP000072421"/>
    </source>
</evidence>
<name>A0A127PG64_9BURK</name>
<dbReference type="PATRIC" id="fig|158899.10.peg.4161"/>
<dbReference type="Proteomes" id="UP000072421">
    <property type="component" value="Chromosome"/>
</dbReference>
<reference evidence="1 2" key="1">
    <citation type="submission" date="2015-11" db="EMBL/GenBank/DDBJ databases">
        <title>Exploring the genomic traits of fungus-feeding bacterial genus Collimonas.</title>
        <authorList>
            <person name="Song C."/>
            <person name="Schmidt R."/>
            <person name="de Jager V."/>
            <person name="Krzyzanowska D."/>
            <person name="Jongedijk E."/>
            <person name="Cankar K."/>
            <person name="Beekwilder J."/>
            <person name="van Veen A."/>
            <person name="de Boer W."/>
            <person name="van Veen J.A."/>
            <person name="Garbeva P."/>
        </authorList>
    </citation>
    <scope>NUCLEOTIDE SEQUENCE [LARGE SCALE GENOMIC DNA]</scope>
    <source>
        <strain evidence="1 2">Ter6</strain>
    </source>
</reference>
<protein>
    <submittedName>
        <fullName evidence="1">Uncharacterized protein</fullName>
    </submittedName>
</protein>
<evidence type="ECO:0000313" key="1">
    <source>
        <dbReference type="EMBL" id="AMO96800.1"/>
    </source>
</evidence>
<gene>
    <name evidence="1" type="ORF">CFter6_4198</name>
</gene>
<dbReference type="EMBL" id="CP013232">
    <property type="protein sequence ID" value="AMO96800.1"/>
    <property type="molecule type" value="Genomic_DNA"/>
</dbReference>
<dbReference type="AlphaFoldDB" id="A0A127PG64"/>
<organism evidence="1">
    <name type="scientific">Collimonas fungivorans</name>
    <dbReference type="NCBI Taxonomy" id="158899"/>
    <lineage>
        <taxon>Bacteria</taxon>
        <taxon>Pseudomonadati</taxon>
        <taxon>Pseudomonadota</taxon>
        <taxon>Betaproteobacteria</taxon>
        <taxon>Burkholderiales</taxon>
        <taxon>Oxalobacteraceae</taxon>
        <taxon>Collimonas</taxon>
    </lineage>
</organism>